<dbReference type="AlphaFoldDB" id="A0A660L6K9"/>
<dbReference type="SUPFAM" id="SSF46689">
    <property type="entry name" value="Homeodomain-like"/>
    <property type="match status" value="1"/>
</dbReference>
<dbReference type="EMBL" id="RBIL01000001">
    <property type="protein sequence ID" value="RKQ90668.1"/>
    <property type="molecule type" value="Genomic_DNA"/>
</dbReference>
<feature type="domain" description="HTH tetR-type" evidence="6">
    <location>
        <begin position="9"/>
        <end position="69"/>
    </location>
</feature>
<dbReference type="PANTHER" id="PTHR30055:SF234">
    <property type="entry name" value="HTH-TYPE TRANSCRIPTIONAL REGULATOR BETI"/>
    <property type="match status" value="1"/>
</dbReference>
<keyword evidence="3 5" id="KW-0238">DNA-binding</keyword>
<dbReference type="InterPro" id="IPR009057">
    <property type="entry name" value="Homeodomain-like_sf"/>
</dbReference>
<keyword evidence="2" id="KW-0805">Transcription regulation</keyword>
<evidence type="ECO:0000259" key="6">
    <source>
        <dbReference type="PROSITE" id="PS50977"/>
    </source>
</evidence>
<accession>A0A660L6K9</accession>
<dbReference type="GO" id="GO:0000976">
    <property type="term" value="F:transcription cis-regulatory region binding"/>
    <property type="evidence" value="ECO:0007669"/>
    <property type="project" value="TreeGrafter"/>
</dbReference>
<keyword evidence="1" id="KW-0678">Repressor</keyword>
<organism evidence="7 8">
    <name type="scientific">Solirubrobacter pauli</name>
    <dbReference type="NCBI Taxonomy" id="166793"/>
    <lineage>
        <taxon>Bacteria</taxon>
        <taxon>Bacillati</taxon>
        <taxon>Actinomycetota</taxon>
        <taxon>Thermoleophilia</taxon>
        <taxon>Solirubrobacterales</taxon>
        <taxon>Solirubrobacteraceae</taxon>
        <taxon>Solirubrobacter</taxon>
    </lineage>
</organism>
<evidence type="ECO:0000256" key="3">
    <source>
        <dbReference type="ARBA" id="ARBA00023125"/>
    </source>
</evidence>
<dbReference type="InterPro" id="IPR036271">
    <property type="entry name" value="Tet_transcr_reg_TetR-rel_C_sf"/>
</dbReference>
<protein>
    <submittedName>
        <fullName evidence="7">TetR family transcriptional regulator</fullName>
    </submittedName>
</protein>
<evidence type="ECO:0000256" key="2">
    <source>
        <dbReference type="ARBA" id="ARBA00023015"/>
    </source>
</evidence>
<dbReference type="InterPro" id="IPR050109">
    <property type="entry name" value="HTH-type_TetR-like_transc_reg"/>
</dbReference>
<name>A0A660L6K9_9ACTN</name>
<gene>
    <name evidence="7" type="ORF">C8N24_0481</name>
</gene>
<reference evidence="7 8" key="1">
    <citation type="submission" date="2018-10" db="EMBL/GenBank/DDBJ databases">
        <title>Genomic Encyclopedia of Archaeal and Bacterial Type Strains, Phase II (KMG-II): from individual species to whole genera.</title>
        <authorList>
            <person name="Goeker M."/>
        </authorList>
    </citation>
    <scope>NUCLEOTIDE SEQUENCE [LARGE SCALE GENOMIC DNA]</scope>
    <source>
        <strain evidence="7 8">DSM 14954</strain>
    </source>
</reference>
<comment type="caution">
    <text evidence="7">The sequence shown here is derived from an EMBL/GenBank/DDBJ whole genome shotgun (WGS) entry which is preliminary data.</text>
</comment>
<evidence type="ECO:0000256" key="4">
    <source>
        <dbReference type="ARBA" id="ARBA00023163"/>
    </source>
</evidence>
<evidence type="ECO:0000313" key="7">
    <source>
        <dbReference type="EMBL" id="RKQ90668.1"/>
    </source>
</evidence>
<evidence type="ECO:0000256" key="1">
    <source>
        <dbReference type="ARBA" id="ARBA00022491"/>
    </source>
</evidence>
<dbReference type="InterPro" id="IPR001647">
    <property type="entry name" value="HTH_TetR"/>
</dbReference>
<dbReference type="GO" id="GO:0003700">
    <property type="term" value="F:DNA-binding transcription factor activity"/>
    <property type="evidence" value="ECO:0007669"/>
    <property type="project" value="TreeGrafter"/>
</dbReference>
<sequence>MTPAPVDHDERRSRLTEVLLAVVADGGLEAATIRTVADRAGVSIGTVQHYFKTKDEMLAHAYRTVGKELGDRAEQRAEGASSWKEAIRAILLELLPLDDRRAAGYRVSVAFAARATWNAELGAELRKDLAELQAIFVDMLTQAGVPHPEREATTLLALNAGLAEPLIYGDGSPEPVVEALDAYLDRLFLNVQDV</sequence>
<keyword evidence="4" id="KW-0804">Transcription</keyword>
<keyword evidence="8" id="KW-1185">Reference proteome</keyword>
<evidence type="ECO:0000313" key="8">
    <source>
        <dbReference type="Proteomes" id="UP000278962"/>
    </source>
</evidence>
<dbReference type="RefSeq" id="WP_170178793.1">
    <property type="nucleotide sequence ID" value="NZ_RBIL01000001.1"/>
</dbReference>
<dbReference type="Pfam" id="PF00440">
    <property type="entry name" value="TetR_N"/>
    <property type="match status" value="1"/>
</dbReference>
<dbReference type="SUPFAM" id="SSF48498">
    <property type="entry name" value="Tetracyclin repressor-like, C-terminal domain"/>
    <property type="match status" value="1"/>
</dbReference>
<proteinExistence type="predicted"/>
<dbReference type="Pfam" id="PF13977">
    <property type="entry name" value="TetR_C_6"/>
    <property type="match status" value="1"/>
</dbReference>
<dbReference type="Gene3D" id="1.10.357.10">
    <property type="entry name" value="Tetracycline Repressor, domain 2"/>
    <property type="match status" value="1"/>
</dbReference>
<dbReference type="Proteomes" id="UP000278962">
    <property type="component" value="Unassembled WGS sequence"/>
</dbReference>
<feature type="DNA-binding region" description="H-T-H motif" evidence="5">
    <location>
        <begin position="32"/>
        <end position="51"/>
    </location>
</feature>
<evidence type="ECO:0000256" key="5">
    <source>
        <dbReference type="PROSITE-ProRule" id="PRU00335"/>
    </source>
</evidence>
<dbReference type="PROSITE" id="PS50977">
    <property type="entry name" value="HTH_TETR_2"/>
    <property type="match status" value="1"/>
</dbReference>
<dbReference type="PANTHER" id="PTHR30055">
    <property type="entry name" value="HTH-TYPE TRANSCRIPTIONAL REGULATOR RUTR"/>
    <property type="match status" value="1"/>
</dbReference>
<dbReference type="InterPro" id="IPR039538">
    <property type="entry name" value="BetI_C"/>
</dbReference>